<keyword evidence="2" id="KW-1185">Reference proteome</keyword>
<evidence type="ECO:0000313" key="2">
    <source>
        <dbReference type="Proteomes" id="UP000234789"/>
    </source>
</evidence>
<reference evidence="1 2" key="1">
    <citation type="submission" date="2017-05" db="EMBL/GenBank/DDBJ databases">
        <title>Functional genome analysis of Paenibacillus pasadenensis strain R16: insights on endophytic life style and antifungal activity.</title>
        <authorList>
            <person name="Passera A."/>
            <person name="Marcolungo L."/>
            <person name="Casati P."/>
            <person name="Brasca M."/>
            <person name="Quaglino F."/>
            <person name="Delledonne M."/>
        </authorList>
    </citation>
    <scope>NUCLEOTIDE SEQUENCE [LARGE SCALE GENOMIC DNA]</scope>
    <source>
        <strain evidence="1 2">R16</strain>
    </source>
</reference>
<dbReference type="EMBL" id="NFEZ01000001">
    <property type="protein sequence ID" value="PLT48228.1"/>
    <property type="molecule type" value="Genomic_DNA"/>
</dbReference>
<dbReference type="Proteomes" id="UP000234789">
    <property type="component" value="Unassembled WGS sequence"/>
</dbReference>
<proteinExistence type="predicted"/>
<sequence>MKSRLLYSLKILETILILLLSFFLLAQLIPLPETYFKDFGQKTADREGRYFPASDPSYRPYYGSRLRVEGASVNGSDIRIYLTSWKFFYGSGLPRDVLVKADDGTVLTRSSGAATSSFWLERGGLVFRGLPESAQSVDVIAESYGQSAAFHIPLAKEDSP</sequence>
<organism evidence="1 2">
    <name type="scientific">Paenibacillus pasadenensis</name>
    <dbReference type="NCBI Taxonomy" id="217090"/>
    <lineage>
        <taxon>Bacteria</taxon>
        <taxon>Bacillati</taxon>
        <taxon>Bacillota</taxon>
        <taxon>Bacilli</taxon>
        <taxon>Bacillales</taxon>
        <taxon>Paenibacillaceae</taxon>
        <taxon>Paenibacillus</taxon>
    </lineage>
</organism>
<dbReference type="RefSeq" id="WP_101807575.1">
    <property type="nucleotide sequence ID" value="NZ_NFEZ01000001.1"/>
</dbReference>
<protein>
    <submittedName>
        <fullName evidence="1">Uncharacterized protein</fullName>
    </submittedName>
</protein>
<gene>
    <name evidence="1" type="ORF">B8V81_0360</name>
</gene>
<comment type="caution">
    <text evidence="1">The sequence shown here is derived from an EMBL/GenBank/DDBJ whole genome shotgun (WGS) entry which is preliminary data.</text>
</comment>
<name>A0A2N5ND47_9BACL</name>
<evidence type="ECO:0000313" key="1">
    <source>
        <dbReference type="EMBL" id="PLT48228.1"/>
    </source>
</evidence>
<accession>A0A2N5ND47</accession>
<dbReference type="AlphaFoldDB" id="A0A2N5ND47"/>